<dbReference type="SUPFAM" id="SSF46785">
    <property type="entry name" value="Winged helix' DNA-binding domain"/>
    <property type="match status" value="1"/>
</dbReference>
<keyword evidence="1" id="KW-0238">DNA-binding</keyword>
<name>A0ABY5FJ82_9ACTN</name>
<dbReference type="EMBL" id="CP101398">
    <property type="protein sequence ID" value="UTR83676.1"/>
    <property type="molecule type" value="Genomic_DNA"/>
</dbReference>
<proteinExistence type="predicted"/>
<dbReference type="RefSeq" id="WP_255240351.1">
    <property type="nucleotide sequence ID" value="NZ_CP101398.1"/>
</dbReference>
<keyword evidence="4" id="KW-0614">Plasmid</keyword>
<keyword evidence="4" id="KW-0547">Nucleotide-binding</keyword>
<sequence length="736" mass="76323">MGPTRAQFVQYAPAALAVVPLVAGPWSALAAAAAGAGAWAVGASAPVLRSLIACGLTTTGCGIAAGEVLAAGGNPLIALGLAVPAGAAALAHHRNLAGHLPAAALTPATTGTGAAPGQTSQAQLITAWWKEFISGPTQTEGRTLIQAGANLEHLALDVGADHVAFTGIITLPQGQQVKVRAADIAAVYQIPVSQVELGDPKHYAPNALPVTVHLKMPAVQPQIAASAPTTPEELWAAYVGVPEGAMPGTSLTVTRYDGPLDWEGIATRDRRAIGTVNLQDLAGNLDLETIQIALAPGDKPSQMGIRVMREHALMHGTMLSSVLDELSMDSRGYVRAGTYVDGLPALLPLAQPGSGARHLYLVGGSRSGKSGLLEQILLSAHRSGIAVVLASPQAGTIAGASLAAHLGDGLDEAMGALRLAYAMMLDREARYRSPAFPFTDPLVLVVIDEAHMLLSASSPYHLEAKAIVEQLTRRSLKRGIGVVLATQTPLAEDLGNSTVIRSQLLIGGGAVFLRCARGQGNLVGANAVEGAEGLDLSMIPSQWPGQYAKVSNRDMSGLATEAAAAPEDGTFGLGYLLTPGSQAVQFRSLHLDVAPVSLAGGEPPVRIEDCDAWRQRDTITQTPMVDKRGKNLIGSLADLLAAAESAPSSQEPTHHNPAGLHVVTDPARPGGAPAAPEGQELIKPRILELLQEHSIPMTAETIARKLETSAKNVKPRLSELKKRGEVTNENGLWRAA</sequence>
<reference evidence="4" key="1">
    <citation type="submission" date="2022-07" db="EMBL/GenBank/DDBJ databases">
        <title>Genomic of Streptomyces cavourensis F2.</title>
        <authorList>
            <person name="Hu S."/>
            <person name="Liang W."/>
        </authorList>
    </citation>
    <scope>NUCLEOTIDE SEQUENCE</scope>
    <source>
        <strain evidence="4">F2</strain>
        <plasmid evidence="4">unnamed</plasmid>
    </source>
</reference>
<evidence type="ECO:0000313" key="4">
    <source>
        <dbReference type="EMBL" id="UTR83676.1"/>
    </source>
</evidence>
<gene>
    <name evidence="4" type="ORF">NLU04_34770</name>
</gene>
<dbReference type="InterPro" id="IPR027417">
    <property type="entry name" value="P-loop_NTPase"/>
</dbReference>
<dbReference type="Proteomes" id="UP001058236">
    <property type="component" value="Plasmid unnamed"/>
</dbReference>
<feature type="domain" description="AAA+ ATPase" evidence="3">
    <location>
        <begin position="355"/>
        <end position="510"/>
    </location>
</feature>
<dbReference type="InterPro" id="IPR003593">
    <property type="entry name" value="AAA+_ATPase"/>
</dbReference>
<evidence type="ECO:0000256" key="1">
    <source>
        <dbReference type="ARBA" id="ARBA00023125"/>
    </source>
</evidence>
<protein>
    <submittedName>
        <fullName evidence="4">ATP-binding protein</fullName>
    </submittedName>
</protein>
<geneLocation type="plasmid" evidence="4 5">
    <name>unnamed</name>
</geneLocation>
<dbReference type="GO" id="GO:0005524">
    <property type="term" value="F:ATP binding"/>
    <property type="evidence" value="ECO:0007669"/>
    <property type="project" value="UniProtKB-KW"/>
</dbReference>
<evidence type="ECO:0000256" key="2">
    <source>
        <dbReference type="SAM" id="SignalP"/>
    </source>
</evidence>
<feature type="chain" id="PRO_5047036823" evidence="2">
    <location>
        <begin position="31"/>
        <end position="736"/>
    </location>
</feature>
<organism evidence="4 5">
    <name type="scientific">Streptomyces cavourensis</name>
    <dbReference type="NCBI Taxonomy" id="67258"/>
    <lineage>
        <taxon>Bacteria</taxon>
        <taxon>Bacillati</taxon>
        <taxon>Actinomycetota</taxon>
        <taxon>Actinomycetes</taxon>
        <taxon>Kitasatosporales</taxon>
        <taxon>Streptomycetaceae</taxon>
        <taxon>Streptomyces</taxon>
    </lineage>
</organism>
<dbReference type="InterPro" id="IPR036388">
    <property type="entry name" value="WH-like_DNA-bd_sf"/>
</dbReference>
<keyword evidence="2" id="KW-0732">Signal</keyword>
<dbReference type="InterPro" id="IPR036390">
    <property type="entry name" value="WH_DNA-bd_sf"/>
</dbReference>
<dbReference type="InterPro" id="IPR049945">
    <property type="entry name" value="AAA_22"/>
</dbReference>
<dbReference type="SMART" id="SM00382">
    <property type="entry name" value="AAA"/>
    <property type="match status" value="1"/>
</dbReference>
<dbReference type="SUPFAM" id="SSF52540">
    <property type="entry name" value="P-loop containing nucleoside triphosphate hydrolases"/>
    <property type="match status" value="1"/>
</dbReference>
<dbReference type="Gene3D" id="3.40.50.300">
    <property type="entry name" value="P-loop containing nucleotide triphosphate hydrolases"/>
    <property type="match status" value="1"/>
</dbReference>
<accession>A0ABY5FJ82</accession>
<dbReference type="Gene3D" id="1.10.10.10">
    <property type="entry name" value="Winged helix-like DNA-binding domain superfamily/Winged helix DNA-binding domain"/>
    <property type="match status" value="1"/>
</dbReference>
<dbReference type="CDD" id="cd01127">
    <property type="entry name" value="TrwB_TraG_TraD_VirD4"/>
    <property type="match status" value="1"/>
</dbReference>
<evidence type="ECO:0000313" key="5">
    <source>
        <dbReference type="Proteomes" id="UP001058236"/>
    </source>
</evidence>
<evidence type="ECO:0000259" key="3">
    <source>
        <dbReference type="SMART" id="SM00382"/>
    </source>
</evidence>
<dbReference type="Pfam" id="PF13401">
    <property type="entry name" value="AAA_22"/>
    <property type="match status" value="1"/>
</dbReference>
<feature type="signal peptide" evidence="2">
    <location>
        <begin position="1"/>
        <end position="30"/>
    </location>
</feature>
<keyword evidence="5" id="KW-1185">Reference proteome</keyword>
<keyword evidence="4" id="KW-0067">ATP-binding</keyword>